<protein>
    <recommendedName>
        <fullName evidence="6">2-methylcitrate dehydratase PrpD</fullName>
    </recommendedName>
</protein>
<evidence type="ECO:0008006" key="6">
    <source>
        <dbReference type="Google" id="ProtNLM"/>
    </source>
</evidence>
<dbReference type="AlphaFoldDB" id="A0A917P133"/>
<sequence length="465" mass="47003">MVTAERGAAPPVTGLTGRLGAFAARIQLPGAPEAVRQRLEALVADVIATGVSGLARPDVAKLHAAFAVGDGPSTVVGRRSGMPPASAAFLNAMPVAREQLQDGHRRARGHPASHVVPAVFAVAEAAGAGGPATLSAMLAGYETGVRIGLAMDGTPAGVHDIGTWATLGAAAGVAHLLTDGDPDAIAAAVELAAALPSVPDAWGVFDGWTSQHLYLASAAQAAVVHGQAAAAGARATPGTLERHFAKWVAADPAGFTDRLTSLLEPGTWMTLDGYLKRHPTCALLHGVNDAVEDLVGSGPFGPGDIGDVRVDTYRAAAAFAAPEPRNELAARFSIPWTVAAGLTLGTLRNGALEPDTLADTALRALASRVEVRHDPALDAGYPAGRPAVVTVELTDGTVLSTSVHGVPRGDGPDGLDDEVVTGKAAILLTAVVGEQRSRDVLAAVAGLGEQGPEPLGAILRGLEVG</sequence>
<reference evidence="4" key="1">
    <citation type="journal article" date="2014" name="Int. J. Syst. Evol. Microbiol.">
        <title>Complete genome sequence of Corynebacterium casei LMG S-19264T (=DSM 44701T), isolated from a smear-ripened cheese.</title>
        <authorList>
            <consortium name="US DOE Joint Genome Institute (JGI-PGF)"/>
            <person name="Walter F."/>
            <person name="Albersmeier A."/>
            <person name="Kalinowski J."/>
            <person name="Ruckert C."/>
        </authorList>
    </citation>
    <scope>NUCLEOTIDE SEQUENCE</scope>
    <source>
        <strain evidence="4">JCM 3086</strain>
    </source>
</reference>
<dbReference type="GO" id="GO:0016829">
    <property type="term" value="F:lyase activity"/>
    <property type="evidence" value="ECO:0007669"/>
    <property type="project" value="InterPro"/>
</dbReference>
<accession>A0A917P133</accession>
<comment type="caution">
    <text evidence="4">The sequence shown here is derived from an EMBL/GenBank/DDBJ whole genome shotgun (WGS) entry which is preliminary data.</text>
</comment>
<name>A0A917P133_9ACTN</name>
<dbReference type="PANTHER" id="PTHR16943">
    <property type="entry name" value="2-METHYLCITRATE DEHYDRATASE-RELATED"/>
    <property type="match status" value="1"/>
</dbReference>
<feature type="domain" description="MmgE/PrpD N-terminal" evidence="2">
    <location>
        <begin position="18"/>
        <end position="242"/>
    </location>
</feature>
<dbReference type="EMBL" id="BMQA01000038">
    <property type="protein sequence ID" value="GGJ50057.1"/>
    <property type="molecule type" value="Genomic_DNA"/>
</dbReference>
<evidence type="ECO:0000256" key="1">
    <source>
        <dbReference type="ARBA" id="ARBA00006174"/>
    </source>
</evidence>
<proteinExistence type="inferred from homology"/>
<dbReference type="Pfam" id="PF03972">
    <property type="entry name" value="MmgE_PrpD_N"/>
    <property type="match status" value="1"/>
</dbReference>
<dbReference type="InterPro" id="IPR036148">
    <property type="entry name" value="MmgE/PrpD_sf"/>
</dbReference>
<dbReference type="InterPro" id="IPR042183">
    <property type="entry name" value="MmgE/PrpD_sf_1"/>
</dbReference>
<dbReference type="InterPro" id="IPR042188">
    <property type="entry name" value="MmgE/PrpD_sf_2"/>
</dbReference>
<evidence type="ECO:0000259" key="3">
    <source>
        <dbReference type="Pfam" id="PF19305"/>
    </source>
</evidence>
<dbReference type="InterPro" id="IPR045337">
    <property type="entry name" value="MmgE_PrpD_C"/>
</dbReference>
<dbReference type="Pfam" id="PF19305">
    <property type="entry name" value="MmgE_PrpD_C"/>
    <property type="match status" value="1"/>
</dbReference>
<evidence type="ECO:0000259" key="2">
    <source>
        <dbReference type="Pfam" id="PF03972"/>
    </source>
</evidence>
<dbReference type="SUPFAM" id="SSF103378">
    <property type="entry name" value="2-methylcitrate dehydratase PrpD"/>
    <property type="match status" value="1"/>
</dbReference>
<comment type="similarity">
    <text evidence="1">Belongs to the PrpD family.</text>
</comment>
<dbReference type="Gene3D" id="1.10.4100.10">
    <property type="entry name" value="2-methylcitrate dehydratase PrpD"/>
    <property type="match status" value="1"/>
</dbReference>
<dbReference type="InterPro" id="IPR005656">
    <property type="entry name" value="MmgE_PrpD"/>
</dbReference>
<evidence type="ECO:0000313" key="5">
    <source>
        <dbReference type="Proteomes" id="UP000657574"/>
    </source>
</evidence>
<dbReference type="PANTHER" id="PTHR16943:SF8">
    <property type="entry name" value="2-METHYLCITRATE DEHYDRATASE"/>
    <property type="match status" value="1"/>
</dbReference>
<feature type="domain" description="MmgE/PrpD C-terminal" evidence="3">
    <location>
        <begin position="278"/>
        <end position="441"/>
    </location>
</feature>
<dbReference type="InterPro" id="IPR045336">
    <property type="entry name" value="MmgE_PrpD_N"/>
</dbReference>
<gene>
    <name evidence="4" type="ORF">GCM10010121_071470</name>
</gene>
<dbReference type="Proteomes" id="UP000657574">
    <property type="component" value="Unassembled WGS sequence"/>
</dbReference>
<organism evidence="4 5">
    <name type="scientific">Streptomyces brasiliensis</name>
    <dbReference type="NCBI Taxonomy" id="1954"/>
    <lineage>
        <taxon>Bacteria</taxon>
        <taxon>Bacillati</taxon>
        <taxon>Actinomycetota</taxon>
        <taxon>Actinomycetes</taxon>
        <taxon>Kitasatosporales</taxon>
        <taxon>Streptomycetaceae</taxon>
        <taxon>Streptomyces</taxon>
    </lineage>
</organism>
<reference evidence="4" key="2">
    <citation type="submission" date="2020-09" db="EMBL/GenBank/DDBJ databases">
        <authorList>
            <person name="Sun Q."/>
            <person name="Ohkuma M."/>
        </authorList>
    </citation>
    <scope>NUCLEOTIDE SEQUENCE</scope>
    <source>
        <strain evidence="4">JCM 3086</strain>
    </source>
</reference>
<dbReference type="Gene3D" id="3.30.1330.120">
    <property type="entry name" value="2-methylcitrate dehydratase PrpD"/>
    <property type="match status" value="1"/>
</dbReference>
<evidence type="ECO:0000313" key="4">
    <source>
        <dbReference type="EMBL" id="GGJ50057.1"/>
    </source>
</evidence>
<dbReference type="RefSeq" id="WP_189315507.1">
    <property type="nucleotide sequence ID" value="NZ_BMQA01000038.1"/>
</dbReference>
<keyword evidence="5" id="KW-1185">Reference proteome</keyword>